<sequence>MEQSAMYLRRAAIGYLLAGAAFLVFGFPFWFLHAVDRMPAGRFVLPFFFVLDDPLAAFRASWMQVLTSLGLLVGAISFWQAGEPIGSGPKRTLLIVPMAGALSYLLAVWILLPFAPMGAFLNGLGMILVGYASLKAAIWTDWKRYAPLIAGLFPFVFMFPLRFLTGARPAAVIGLWGFAWILLGVASWLRSKEIKPVQLT</sequence>
<feature type="transmembrane region" description="Helical" evidence="1">
    <location>
        <begin position="12"/>
        <end position="32"/>
    </location>
</feature>
<dbReference type="KEGG" id="srho:HH216_01570"/>
<accession>A0A7L5DGA7</accession>
<protein>
    <recommendedName>
        <fullName evidence="4">DUF998 domain-containing protein</fullName>
    </recommendedName>
</protein>
<keyword evidence="3" id="KW-1185">Reference proteome</keyword>
<evidence type="ECO:0000313" key="3">
    <source>
        <dbReference type="Proteomes" id="UP000501128"/>
    </source>
</evidence>
<gene>
    <name evidence="2" type="ORF">HH216_01570</name>
</gene>
<dbReference type="Proteomes" id="UP000501128">
    <property type="component" value="Chromosome"/>
</dbReference>
<evidence type="ECO:0000313" key="2">
    <source>
        <dbReference type="EMBL" id="QJD77254.1"/>
    </source>
</evidence>
<feature type="transmembrane region" description="Helical" evidence="1">
    <location>
        <begin position="61"/>
        <end position="81"/>
    </location>
</feature>
<evidence type="ECO:0008006" key="4">
    <source>
        <dbReference type="Google" id="ProtNLM"/>
    </source>
</evidence>
<keyword evidence="1" id="KW-0812">Transmembrane</keyword>
<feature type="transmembrane region" description="Helical" evidence="1">
    <location>
        <begin position="118"/>
        <end position="138"/>
    </location>
</feature>
<feature type="transmembrane region" description="Helical" evidence="1">
    <location>
        <begin position="93"/>
        <end position="112"/>
    </location>
</feature>
<keyword evidence="1" id="KW-0472">Membrane</keyword>
<dbReference type="AlphaFoldDB" id="A0A7L5DGA7"/>
<proteinExistence type="predicted"/>
<feature type="transmembrane region" description="Helical" evidence="1">
    <location>
        <begin position="145"/>
        <end position="164"/>
    </location>
</feature>
<feature type="transmembrane region" description="Helical" evidence="1">
    <location>
        <begin position="170"/>
        <end position="189"/>
    </location>
</feature>
<organism evidence="2 3">
    <name type="scientific">Spirosoma rhododendri</name>
    <dbReference type="NCBI Taxonomy" id="2728024"/>
    <lineage>
        <taxon>Bacteria</taxon>
        <taxon>Pseudomonadati</taxon>
        <taxon>Bacteroidota</taxon>
        <taxon>Cytophagia</taxon>
        <taxon>Cytophagales</taxon>
        <taxon>Cytophagaceae</taxon>
        <taxon>Spirosoma</taxon>
    </lineage>
</organism>
<reference evidence="2 3" key="1">
    <citation type="submission" date="2020-04" db="EMBL/GenBank/DDBJ databases">
        <title>Genome sequencing of novel species.</title>
        <authorList>
            <person name="Heo J."/>
            <person name="Kim S.-J."/>
            <person name="Kim J.-S."/>
            <person name="Hong S.-B."/>
            <person name="Kwon S.-W."/>
        </authorList>
    </citation>
    <scope>NUCLEOTIDE SEQUENCE [LARGE SCALE GENOMIC DNA]</scope>
    <source>
        <strain evidence="2 3">CJU-R4</strain>
    </source>
</reference>
<keyword evidence="1" id="KW-1133">Transmembrane helix</keyword>
<name>A0A7L5DGA7_9BACT</name>
<dbReference type="EMBL" id="CP051677">
    <property type="protein sequence ID" value="QJD77254.1"/>
    <property type="molecule type" value="Genomic_DNA"/>
</dbReference>
<dbReference type="RefSeq" id="WP_169549197.1">
    <property type="nucleotide sequence ID" value="NZ_CP051677.1"/>
</dbReference>
<evidence type="ECO:0000256" key="1">
    <source>
        <dbReference type="SAM" id="Phobius"/>
    </source>
</evidence>